<evidence type="ECO:0000256" key="1">
    <source>
        <dbReference type="SAM" id="MobiDB-lite"/>
    </source>
</evidence>
<feature type="compositionally biased region" description="Pro residues" evidence="1">
    <location>
        <begin position="437"/>
        <end position="447"/>
    </location>
</feature>
<feature type="compositionally biased region" description="Low complexity" evidence="1">
    <location>
        <begin position="37"/>
        <end position="53"/>
    </location>
</feature>
<dbReference type="PROSITE" id="PS00108">
    <property type="entry name" value="PROTEIN_KINASE_ST"/>
    <property type="match status" value="1"/>
</dbReference>
<keyword evidence="4" id="KW-1185">Reference proteome</keyword>
<feature type="compositionally biased region" description="Gly residues" evidence="1">
    <location>
        <begin position="54"/>
        <end position="64"/>
    </location>
</feature>
<accession>A0A835XKU9</accession>
<reference evidence="3" key="1">
    <citation type="journal article" date="2020" name="bioRxiv">
        <title>Comparative genomics of Chlamydomonas.</title>
        <authorList>
            <person name="Craig R.J."/>
            <person name="Hasan A.R."/>
            <person name="Ness R.W."/>
            <person name="Keightley P.D."/>
        </authorList>
    </citation>
    <scope>NUCLEOTIDE SEQUENCE</scope>
    <source>
        <strain evidence="3">CCAP 11/70</strain>
    </source>
</reference>
<dbReference type="InterPro" id="IPR000719">
    <property type="entry name" value="Prot_kinase_dom"/>
</dbReference>
<name>A0A835XKU9_9CHLO</name>
<dbReference type="InterPro" id="IPR008271">
    <property type="entry name" value="Ser/Thr_kinase_AS"/>
</dbReference>
<organism evidence="3 4">
    <name type="scientific">Edaphochlamys debaryana</name>
    <dbReference type="NCBI Taxonomy" id="47281"/>
    <lineage>
        <taxon>Eukaryota</taxon>
        <taxon>Viridiplantae</taxon>
        <taxon>Chlorophyta</taxon>
        <taxon>core chlorophytes</taxon>
        <taxon>Chlorophyceae</taxon>
        <taxon>CS clade</taxon>
        <taxon>Chlamydomonadales</taxon>
        <taxon>Chlamydomonadales incertae sedis</taxon>
        <taxon>Edaphochlamys</taxon>
    </lineage>
</organism>
<protein>
    <recommendedName>
        <fullName evidence="2">Protein kinase domain-containing protein</fullName>
    </recommendedName>
</protein>
<feature type="compositionally biased region" description="Low complexity" evidence="1">
    <location>
        <begin position="280"/>
        <end position="289"/>
    </location>
</feature>
<feature type="compositionally biased region" description="Gly residues" evidence="1">
    <location>
        <begin position="263"/>
        <end position="279"/>
    </location>
</feature>
<feature type="compositionally biased region" description="Low complexity" evidence="1">
    <location>
        <begin position="449"/>
        <end position="462"/>
    </location>
</feature>
<dbReference type="GO" id="GO:0004674">
    <property type="term" value="F:protein serine/threonine kinase activity"/>
    <property type="evidence" value="ECO:0007669"/>
    <property type="project" value="TreeGrafter"/>
</dbReference>
<proteinExistence type="predicted"/>
<feature type="region of interest" description="Disordered" evidence="1">
    <location>
        <begin position="263"/>
        <end position="289"/>
    </location>
</feature>
<gene>
    <name evidence="3" type="ORF">HYH03_018926</name>
</gene>
<dbReference type="PROSITE" id="PS50011">
    <property type="entry name" value="PROTEIN_KINASE_DOM"/>
    <property type="match status" value="1"/>
</dbReference>
<dbReference type="InterPro" id="IPR011009">
    <property type="entry name" value="Kinase-like_dom_sf"/>
</dbReference>
<dbReference type="InterPro" id="IPR051681">
    <property type="entry name" value="Ser/Thr_Kinases-Pseudokinases"/>
</dbReference>
<feature type="region of interest" description="Disordered" evidence="1">
    <location>
        <begin position="433"/>
        <end position="463"/>
    </location>
</feature>
<feature type="region of interest" description="Disordered" evidence="1">
    <location>
        <begin position="33"/>
        <end position="66"/>
    </location>
</feature>
<dbReference type="Gene3D" id="3.30.200.20">
    <property type="entry name" value="Phosphorylase Kinase, domain 1"/>
    <property type="match status" value="1"/>
</dbReference>
<feature type="region of interest" description="Disordered" evidence="1">
    <location>
        <begin position="311"/>
        <end position="347"/>
    </location>
</feature>
<dbReference type="Gene3D" id="1.10.510.10">
    <property type="entry name" value="Transferase(Phosphotransferase) domain 1"/>
    <property type="match status" value="1"/>
</dbReference>
<dbReference type="PANTHER" id="PTHR44329">
    <property type="entry name" value="SERINE/THREONINE-PROTEIN KINASE TNNI3K-RELATED"/>
    <property type="match status" value="1"/>
</dbReference>
<comment type="caution">
    <text evidence="3">The sequence shown here is derived from an EMBL/GenBank/DDBJ whole genome shotgun (WGS) entry which is preliminary data.</text>
</comment>
<dbReference type="Pfam" id="PF00069">
    <property type="entry name" value="Pkinase"/>
    <property type="match status" value="1"/>
</dbReference>
<dbReference type="OrthoDB" id="4062651at2759"/>
<dbReference type="GO" id="GO:0005524">
    <property type="term" value="F:ATP binding"/>
    <property type="evidence" value="ECO:0007669"/>
    <property type="project" value="InterPro"/>
</dbReference>
<dbReference type="SUPFAM" id="SSF56112">
    <property type="entry name" value="Protein kinase-like (PK-like)"/>
    <property type="match status" value="1"/>
</dbReference>
<dbReference type="AlphaFoldDB" id="A0A835XKU9"/>
<evidence type="ECO:0000313" key="3">
    <source>
        <dbReference type="EMBL" id="KAG2482119.1"/>
    </source>
</evidence>
<evidence type="ECO:0000259" key="2">
    <source>
        <dbReference type="PROSITE" id="PS50011"/>
    </source>
</evidence>
<feature type="domain" description="Protein kinase" evidence="2">
    <location>
        <begin position="690"/>
        <end position="1027"/>
    </location>
</feature>
<dbReference type="SMART" id="SM00220">
    <property type="entry name" value="S_TKc"/>
    <property type="match status" value="1"/>
</dbReference>
<dbReference type="PANTHER" id="PTHR44329:SF214">
    <property type="entry name" value="PROTEIN KINASE DOMAIN-CONTAINING PROTEIN"/>
    <property type="match status" value="1"/>
</dbReference>
<evidence type="ECO:0000313" key="4">
    <source>
        <dbReference type="Proteomes" id="UP000612055"/>
    </source>
</evidence>
<dbReference type="Proteomes" id="UP000612055">
    <property type="component" value="Unassembled WGS sequence"/>
</dbReference>
<sequence length="1040" mass="101824">MGVCVRQESSLQRLSSSEAPLLWNATGAGPANGPGSLGASAHAGARAAAASSGPGAGPGPGGGPQDWRQLAAAAGVQHFALLPLRAGGALAGALQLCVGGRAGAGAGGGTGPGGPVPVPNWLPAHVPDLLLLAPVVSVACGLCTAPAIGGVGLAASAGPAPAANHAAAAAGAGAGASGAGAALPARWAALGGAVSAQQVAVDTVAALQRCGCVAAVAAVLVAGMQELAVRLTCMPFTALPLLLHRTGATAAIFTDPAGGAGAGAGAAPGATGGGGGGAGAPVAGPAPASAAEAGAGAASSLIPTCGSAPDALGKEGPGAVRPEGETRAISGPDPSPARVLSSQAAPPGLVDGSEHALARAPSGVRAHIAHLHHTLVQQLLLGVEGSRYARAYGGALIANASEYMLDETNRGRDTALLHRSGAGDVGSIVVALGPALGPGPGPGPGPQGPSGAPAPAMSSPNGSGLGVGSGPVLGAYLVSREPLPEALLEAALGGAAEVIRLAQWPLQALLTASASPLAAAAAAASAAAAAAASPGGGPPPAGESASQFAALSCASDLAEEWACLHDTHLHPTAVALSTTATPRAFTRSATREVAAAAAGGGGGGTGSLPYATSAVSLPGVTAASGVDEADRSALLSPRRGLSFALAGAAAPPPRSHLGLLVSSIRSSLQQVLAQRSALEAEVLQDDLAGVELLRQIGQGGQGVVFCGTLHGLEVAVKVVGTEEGADEVYDIDDEGAAVKLRRVLKRDATELAVTTAISHPMCVQVYSCFVDVLVVEYAGQPDRYRLLARARGGAGGGAGGGGAGGGGAGGAGGGGGVQGPSNMVLCMEYCDAGSLKQAVKKGCFRGEAAQPDMQKIYTTLMEIALALRHMHALRLAHCDLKPSNILLKSSLRDPRGWVSKLSDFGCCRLMSEPSPGSGQRPSFNLEFAVGTPAFMAPEMFCKGHPLDSAVDIYSFGILMWEVFTGGAVYDGVPPDKLPYHVVKRGLRPAFPAETPSAYRSLAQACWASDPRSRPTAAALVTVLQRLLVACGPPQGQGQGQ</sequence>
<dbReference type="EMBL" id="JAEHOE010000259">
    <property type="protein sequence ID" value="KAG2482119.1"/>
    <property type="molecule type" value="Genomic_DNA"/>
</dbReference>